<dbReference type="InterPro" id="IPR037401">
    <property type="entry name" value="SnoaL-like"/>
</dbReference>
<dbReference type="Proteomes" id="UP000245263">
    <property type="component" value="Chromosome 1"/>
</dbReference>
<keyword evidence="4" id="KW-1185">Reference proteome</keyword>
<dbReference type="PANTHER" id="PTHR38436">
    <property type="entry name" value="POLYKETIDE CYCLASE SNOAL-LIKE DOMAIN"/>
    <property type="match status" value="1"/>
</dbReference>
<evidence type="ECO:0000313" key="3">
    <source>
        <dbReference type="EMBL" id="BDA77214.1"/>
    </source>
</evidence>
<reference evidence="3 4" key="1">
    <citation type="submission" date="2021-08" db="EMBL/GenBank/DDBJ databases">
        <title>Complete genome sequence of Leptospira kobayashii strain E30.</title>
        <authorList>
            <person name="Nakao R."/>
            <person name="Nakamura S."/>
            <person name="Masuzawa T."/>
            <person name="Koizumi N."/>
        </authorList>
    </citation>
    <scope>NUCLEOTIDE SEQUENCE [LARGE SCALE GENOMIC DNA]</scope>
    <source>
        <strain evidence="3 4">E30</strain>
    </source>
</reference>
<dbReference type="Gene3D" id="3.10.450.50">
    <property type="match status" value="1"/>
</dbReference>
<evidence type="ECO:0000259" key="2">
    <source>
        <dbReference type="Pfam" id="PF12680"/>
    </source>
</evidence>
<dbReference type="EMBL" id="AP025028">
    <property type="protein sequence ID" value="BDA77214.1"/>
    <property type="molecule type" value="Genomic_DNA"/>
</dbReference>
<dbReference type="InterPro" id="IPR032710">
    <property type="entry name" value="NTF2-like_dom_sf"/>
</dbReference>
<dbReference type="RefSeq" id="WP_109021824.1">
    <property type="nucleotide sequence ID" value="NZ_AP025028.1"/>
</dbReference>
<dbReference type="Pfam" id="PF12680">
    <property type="entry name" value="SnoaL_2"/>
    <property type="match status" value="1"/>
</dbReference>
<dbReference type="InterPro" id="IPR009959">
    <property type="entry name" value="Cyclase_SnoaL-like"/>
</dbReference>
<feature type="domain" description="SnoaL-like" evidence="2">
    <location>
        <begin position="43"/>
        <end position="140"/>
    </location>
</feature>
<accession>A0ABN6KAF3</accession>
<feature type="signal peptide" evidence="1">
    <location>
        <begin position="1"/>
        <end position="29"/>
    </location>
</feature>
<evidence type="ECO:0000256" key="1">
    <source>
        <dbReference type="SAM" id="SignalP"/>
    </source>
</evidence>
<keyword evidence="1" id="KW-0732">Signal</keyword>
<proteinExistence type="predicted"/>
<name>A0ABN6KAF3_9LEPT</name>
<sequence>MKLNIKSTKNHLIQIATATLLLSCFLSCAQKEDKLEKNKQIVSDFYNLIFKDHKPKEAVERYVGDKYIQHNPYVPNGTEAFLEYFIPYFKNNPDSISEIRRIVAEGDLVFLHVHAKQNKQDRGQAVIDIFRLENGKIVEHWDVVQPIPEKSANTNTMF</sequence>
<gene>
    <name evidence="3" type="ORF">LPTSP3_g01440</name>
</gene>
<dbReference type="SUPFAM" id="SSF54427">
    <property type="entry name" value="NTF2-like"/>
    <property type="match status" value="1"/>
</dbReference>
<protein>
    <recommendedName>
        <fullName evidence="2">SnoaL-like domain-containing protein</fullName>
    </recommendedName>
</protein>
<dbReference type="PANTHER" id="PTHR38436:SF1">
    <property type="entry name" value="ESTER CYCLASE"/>
    <property type="match status" value="1"/>
</dbReference>
<evidence type="ECO:0000313" key="4">
    <source>
        <dbReference type="Proteomes" id="UP000245263"/>
    </source>
</evidence>
<dbReference type="PROSITE" id="PS51257">
    <property type="entry name" value="PROKAR_LIPOPROTEIN"/>
    <property type="match status" value="1"/>
</dbReference>
<feature type="chain" id="PRO_5045903477" description="SnoaL-like domain-containing protein" evidence="1">
    <location>
        <begin position="30"/>
        <end position="158"/>
    </location>
</feature>
<organism evidence="3 4">
    <name type="scientific">Leptospira kobayashii</name>
    <dbReference type="NCBI Taxonomy" id="1917830"/>
    <lineage>
        <taxon>Bacteria</taxon>
        <taxon>Pseudomonadati</taxon>
        <taxon>Spirochaetota</taxon>
        <taxon>Spirochaetia</taxon>
        <taxon>Leptospirales</taxon>
        <taxon>Leptospiraceae</taxon>
        <taxon>Leptospira</taxon>
    </lineage>
</organism>